<keyword evidence="2" id="KW-1185">Reference proteome</keyword>
<dbReference type="Proteomes" id="UP000298050">
    <property type="component" value="Unassembled WGS sequence"/>
</dbReference>
<dbReference type="RefSeq" id="WP_135442448.1">
    <property type="nucleotide sequence ID" value="NZ_SRLE01000006.1"/>
</dbReference>
<name>A0A4Z0M3I2_9GAMM</name>
<dbReference type="EMBL" id="SRLE01000006">
    <property type="protein sequence ID" value="TGD74006.1"/>
    <property type="molecule type" value="Genomic_DNA"/>
</dbReference>
<dbReference type="OrthoDB" id="5729820at2"/>
<comment type="caution">
    <text evidence="1">The sequence shown here is derived from an EMBL/GenBank/DDBJ whole genome shotgun (WGS) entry which is preliminary data.</text>
</comment>
<organism evidence="1 2">
    <name type="scientific">Mangrovimicrobium sediminis</name>
    <dbReference type="NCBI Taxonomy" id="2562682"/>
    <lineage>
        <taxon>Bacteria</taxon>
        <taxon>Pseudomonadati</taxon>
        <taxon>Pseudomonadota</taxon>
        <taxon>Gammaproteobacteria</taxon>
        <taxon>Cellvibrionales</taxon>
        <taxon>Halieaceae</taxon>
        <taxon>Mangrovimicrobium</taxon>
    </lineage>
</organism>
<gene>
    <name evidence="1" type="ORF">E4634_07650</name>
</gene>
<accession>A0A4Z0M3I2</accession>
<proteinExistence type="predicted"/>
<reference evidence="1 2" key="1">
    <citation type="submission" date="2019-04" db="EMBL/GenBank/DDBJ databases">
        <title>Taxonomy of novel Haliea sp. from mangrove soil of West Coast of India.</title>
        <authorList>
            <person name="Verma A."/>
            <person name="Kumar P."/>
            <person name="Krishnamurthi S."/>
        </authorList>
    </citation>
    <scope>NUCLEOTIDE SEQUENCE [LARGE SCALE GENOMIC DNA]</scope>
    <source>
        <strain evidence="1 2">SAOS-164</strain>
    </source>
</reference>
<protein>
    <submittedName>
        <fullName evidence="1">Uncharacterized protein</fullName>
    </submittedName>
</protein>
<sequence>MSEFQMTHVALVGARIDAFLPLGFRSRSELTLRRVMPQYETSLTAMGTDQARATLAAQLPIWIHNAITDPGFPGRGELIMPLRRFEGELRDSRDNEVVSAVLNAGFRNRPLDPLNLPESMPLRQRCSMLMWIDSWQEAYKHLETRVVAILMNHRADIDNWLATSEPEIDPAVAV</sequence>
<evidence type="ECO:0000313" key="1">
    <source>
        <dbReference type="EMBL" id="TGD74006.1"/>
    </source>
</evidence>
<dbReference type="AlphaFoldDB" id="A0A4Z0M3I2"/>
<evidence type="ECO:0000313" key="2">
    <source>
        <dbReference type="Proteomes" id="UP000298050"/>
    </source>
</evidence>